<dbReference type="InterPro" id="IPR000089">
    <property type="entry name" value="Biotin_lipoyl"/>
</dbReference>
<dbReference type="SUPFAM" id="SSF52777">
    <property type="entry name" value="CoA-dependent acyltransferases"/>
    <property type="match status" value="1"/>
</dbReference>
<dbReference type="EMBL" id="WEGJ01000008">
    <property type="protein sequence ID" value="MQY12714.1"/>
    <property type="molecule type" value="Genomic_DNA"/>
</dbReference>
<dbReference type="Gene3D" id="2.40.50.100">
    <property type="match status" value="1"/>
</dbReference>
<sequence length="412" mass="42934">MAEVREFTLPDLGEGLTEAEIVRWLVEVGDVVAVDQPVVEVETAKAMVEVPCPYGGVVTARFGSEGDEVPVGSPLVTVAVGDAPSAEAAPDADEGSGNVLVGYGTSAAGAGRRRRVRRPSAAAAAAPAPVAPARTVAVISPLVRRLAREHGVDLASLRGSGPEGLILRADVERAVAPTPVAAPVEATNRIPLRGVRGAVADKLSRSRREIPDATTWVDADATEFMTVRRAMNAAGGPKVSVLGLLARVCTAALARFPDLNSTVDGREIVILPGIHLGFAAQTDRGLVVPVVRDAHKLSAASLTAEMTRLTEAARTGTLTPADLTGGTFTLNNYGVFGVDGSTPIINHPEAAMLGVGRIVPKPWVHEGELAVREVVQLSFTFDHRVCDGGTAGGFLRYVADCVERPGVLLRDL</sequence>
<dbReference type="FunFam" id="2.40.50.100:FF:000036">
    <property type="entry name" value="Dihydrolipoamide acetyltransferase component of pyruvate dehydrogenase complex"/>
    <property type="match status" value="1"/>
</dbReference>
<dbReference type="PROSITE" id="PS51826">
    <property type="entry name" value="PSBD"/>
    <property type="match status" value="1"/>
</dbReference>
<keyword evidence="10" id="KW-1185">Reference proteome</keyword>
<keyword evidence="5 6" id="KW-0012">Acyltransferase</keyword>
<evidence type="ECO:0000259" key="8">
    <source>
        <dbReference type="PROSITE" id="PS51826"/>
    </source>
</evidence>
<dbReference type="FunFam" id="4.10.320.10:FF:000012">
    <property type="entry name" value="Dihydrolipoamide acetyltransferase component of pyruvate dehydrogenase complex"/>
    <property type="match status" value="1"/>
</dbReference>
<dbReference type="GO" id="GO:0005737">
    <property type="term" value="C:cytoplasm"/>
    <property type="evidence" value="ECO:0007669"/>
    <property type="project" value="TreeGrafter"/>
</dbReference>
<dbReference type="Pfam" id="PF00198">
    <property type="entry name" value="2-oxoacid_dh"/>
    <property type="match status" value="1"/>
</dbReference>
<reference evidence="9 10" key="1">
    <citation type="submission" date="2019-10" db="EMBL/GenBank/DDBJ databases">
        <title>Streptomyces smaragdinus sp. nov. and Streptomyces fabii sp. nov., isolated from the gut of fungus growing-termite Macrotermes natalensis.</title>
        <authorList>
            <person name="Schwitalla J."/>
            <person name="Benndorf R."/>
            <person name="Martin K."/>
            <person name="De Beer W."/>
            <person name="Kaster A.-K."/>
            <person name="Vollmers J."/>
            <person name="Poulsen M."/>
            <person name="Beemelmanns C."/>
        </authorList>
    </citation>
    <scope>NUCLEOTIDE SEQUENCE [LARGE SCALE GENOMIC DNA]</scope>
    <source>
        <strain evidence="9 10">RB5</strain>
    </source>
</reference>
<name>A0A7K0CIY8_9ACTN</name>
<comment type="caution">
    <text evidence="9">The sequence shown here is derived from an EMBL/GenBank/DDBJ whole genome shotgun (WGS) entry which is preliminary data.</text>
</comment>
<evidence type="ECO:0000313" key="9">
    <source>
        <dbReference type="EMBL" id="MQY12714.1"/>
    </source>
</evidence>
<dbReference type="Pfam" id="PF02817">
    <property type="entry name" value="E3_binding"/>
    <property type="match status" value="1"/>
</dbReference>
<comment type="similarity">
    <text evidence="2 6">Belongs to the 2-oxoacid dehydrogenase family.</text>
</comment>
<evidence type="ECO:0000256" key="1">
    <source>
        <dbReference type="ARBA" id="ARBA00001938"/>
    </source>
</evidence>
<dbReference type="InterPro" id="IPR004167">
    <property type="entry name" value="PSBD"/>
</dbReference>
<dbReference type="RefSeq" id="WP_153452322.1">
    <property type="nucleotide sequence ID" value="NZ_WEGJ01000008.1"/>
</dbReference>
<dbReference type="Gene3D" id="3.30.559.10">
    <property type="entry name" value="Chloramphenicol acetyltransferase-like domain"/>
    <property type="match status" value="1"/>
</dbReference>
<dbReference type="AlphaFoldDB" id="A0A7K0CIY8"/>
<dbReference type="SUPFAM" id="SSF47005">
    <property type="entry name" value="Peripheral subunit-binding domain of 2-oxo acid dehydrogenase complex"/>
    <property type="match status" value="1"/>
</dbReference>
<dbReference type="PANTHER" id="PTHR43178:SF5">
    <property type="entry name" value="LIPOAMIDE ACYLTRANSFERASE COMPONENT OF BRANCHED-CHAIN ALPHA-KETO ACID DEHYDROGENASE COMPLEX, MITOCHONDRIAL"/>
    <property type="match status" value="1"/>
</dbReference>
<dbReference type="PROSITE" id="PS50968">
    <property type="entry name" value="BIOTINYL_LIPOYL"/>
    <property type="match status" value="1"/>
</dbReference>
<dbReference type="Pfam" id="PF00364">
    <property type="entry name" value="Biotin_lipoyl"/>
    <property type="match status" value="1"/>
</dbReference>
<evidence type="ECO:0000256" key="4">
    <source>
        <dbReference type="ARBA" id="ARBA00022823"/>
    </source>
</evidence>
<dbReference type="GO" id="GO:0031405">
    <property type="term" value="F:lipoic acid binding"/>
    <property type="evidence" value="ECO:0007669"/>
    <property type="project" value="TreeGrafter"/>
</dbReference>
<dbReference type="InterPro" id="IPR023213">
    <property type="entry name" value="CAT-like_dom_sf"/>
</dbReference>
<dbReference type="CDD" id="cd06849">
    <property type="entry name" value="lipoyl_domain"/>
    <property type="match status" value="1"/>
</dbReference>
<organism evidence="9 10">
    <name type="scientific">Streptomyces smaragdinus</name>
    <dbReference type="NCBI Taxonomy" id="2585196"/>
    <lineage>
        <taxon>Bacteria</taxon>
        <taxon>Bacillati</taxon>
        <taxon>Actinomycetota</taxon>
        <taxon>Actinomycetes</taxon>
        <taxon>Kitasatosporales</taxon>
        <taxon>Streptomycetaceae</taxon>
        <taxon>Streptomyces</taxon>
    </lineage>
</organism>
<dbReference type="GO" id="GO:0016407">
    <property type="term" value="F:acetyltransferase activity"/>
    <property type="evidence" value="ECO:0007669"/>
    <property type="project" value="TreeGrafter"/>
</dbReference>
<dbReference type="Proteomes" id="UP000466345">
    <property type="component" value="Unassembled WGS sequence"/>
</dbReference>
<gene>
    <name evidence="9" type="primary">bkdC</name>
    <name evidence="9" type="ORF">SRB5_28530</name>
</gene>
<keyword evidence="3 6" id="KW-0808">Transferase</keyword>
<dbReference type="OrthoDB" id="9805770at2"/>
<dbReference type="Gene3D" id="4.10.320.10">
    <property type="entry name" value="E3-binding domain"/>
    <property type="match status" value="1"/>
</dbReference>
<proteinExistence type="inferred from homology"/>
<dbReference type="InterPro" id="IPR011053">
    <property type="entry name" value="Single_hybrid_motif"/>
</dbReference>
<evidence type="ECO:0000259" key="7">
    <source>
        <dbReference type="PROSITE" id="PS50968"/>
    </source>
</evidence>
<dbReference type="InterPro" id="IPR036625">
    <property type="entry name" value="E3-bd_dom_sf"/>
</dbReference>
<dbReference type="InterPro" id="IPR001078">
    <property type="entry name" value="2-oxoacid_DH_actylTfrase"/>
</dbReference>
<keyword evidence="4 6" id="KW-0450">Lipoyl</keyword>
<evidence type="ECO:0000256" key="2">
    <source>
        <dbReference type="ARBA" id="ARBA00007317"/>
    </source>
</evidence>
<protein>
    <recommendedName>
        <fullName evidence="6">Dihydrolipoamide acetyltransferase component of pyruvate dehydrogenase complex</fullName>
        <ecNumber evidence="6">2.3.1.-</ecNumber>
    </recommendedName>
</protein>
<evidence type="ECO:0000313" key="10">
    <source>
        <dbReference type="Proteomes" id="UP000466345"/>
    </source>
</evidence>
<evidence type="ECO:0000256" key="3">
    <source>
        <dbReference type="ARBA" id="ARBA00022679"/>
    </source>
</evidence>
<evidence type="ECO:0000256" key="6">
    <source>
        <dbReference type="RuleBase" id="RU003423"/>
    </source>
</evidence>
<dbReference type="PANTHER" id="PTHR43178">
    <property type="entry name" value="DIHYDROLIPOAMIDE ACETYLTRANSFERASE COMPONENT OF PYRUVATE DEHYDROGENASE COMPLEX"/>
    <property type="match status" value="1"/>
</dbReference>
<feature type="domain" description="Lipoyl-binding" evidence="7">
    <location>
        <begin position="4"/>
        <end position="79"/>
    </location>
</feature>
<comment type="cofactor">
    <cofactor evidence="1 6">
        <name>(R)-lipoate</name>
        <dbReference type="ChEBI" id="CHEBI:83088"/>
    </cofactor>
</comment>
<feature type="domain" description="Peripheral subunit-binding (PSBD)" evidence="8">
    <location>
        <begin position="138"/>
        <end position="175"/>
    </location>
</feature>
<dbReference type="EC" id="2.3.1.-" evidence="6"/>
<accession>A0A7K0CIY8</accession>
<evidence type="ECO:0000256" key="5">
    <source>
        <dbReference type="ARBA" id="ARBA00023315"/>
    </source>
</evidence>
<dbReference type="InterPro" id="IPR050743">
    <property type="entry name" value="2-oxoacid_DH_E2_comp"/>
</dbReference>
<dbReference type="SUPFAM" id="SSF51230">
    <property type="entry name" value="Single hybrid motif"/>
    <property type="match status" value="1"/>
</dbReference>
<dbReference type="FunFam" id="3.30.559.10:FF:000007">
    <property type="entry name" value="Dihydrolipoamide acetyltransferase component of pyruvate dehydrogenase complex"/>
    <property type="match status" value="1"/>
</dbReference>